<protein>
    <recommendedName>
        <fullName evidence="1">BTB domain-containing protein</fullName>
    </recommendedName>
</protein>
<name>A0ABD0SLC5_LOXSC</name>
<sequence>MLLHDVGGTVTSPEYVISRSAIFQVKASSVTNGGYNNSQYNILLFVTFVKLRQNDDLSYALKFTSKELGIADQNFFSDDGTWHLIYHHQSYRCSFDVTVTMDVVPSACSFASLYEDAELTDFELRGEDGSVHMHRAVLAASSPVLRRMLCGTWRESSEGVVDVPGTSRTTLQYLKDYVYLRTLPETGLKQLLLLASYYMMPLLEQKCVNKLVSTMTAETTCDLLEFAIKHKATRLVLEILECVQSGAPKVTDIRGHCLPDNITNFNLEI</sequence>
<dbReference type="AlphaFoldDB" id="A0ABD0SLC5"/>
<dbReference type="SMART" id="SM00225">
    <property type="entry name" value="BTB"/>
    <property type="match status" value="1"/>
</dbReference>
<dbReference type="Proteomes" id="UP001549921">
    <property type="component" value="Unassembled WGS sequence"/>
</dbReference>
<dbReference type="InterPro" id="IPR051481">
    <property type="entry name" value="BTB-POZ/Galectin-3-binding"/>
</dbReference>
<proteinExistence type="predicted"/>
<dbReference type="EMBL" id="JBEDNZ010000019">
    <property type="protein sequence ID" value="KAL0820642.1"/>
    <property type="molecule type" value="Genomic_DNA"/>
</dbReference>
<dbReference type="PANTHER" id="PTHR24410">
    <property type="entry name" value="HL07962P-RELATED"/>
    <property type="match status" value="1"/>
</dbReference>
<feature type="domain" description="BTB" evidence="1">
    <location>
        <begin position="120"/>
        <end position="179"/>
    </location>
</feature>
<evidence type="ECO:0000259" key="1">
    <source>
        <dbReference type="PROSITE" id="PS50097"/>
    </source>
</evidence>
<dbReference type="InterPro" id="IPR000210">
    <property type="entry name" value="BTB/POZ_dom"/>
</dbReference>
<evidence type="ECO:0000313" key="3">
    <source>
        <dbReference type="Proteomes" id="UP001549921"/>
    </source>
</evidence>
<dbReference type="CDD" id="cd18186">
    <property type="entry name" value="BTB_POZ_ZBTB_KLHL-like"/>
    <property type="match status" value="1"/>
</dbReference>
<comment type="caution">
    <text evidence="2">The sequence shown here is derived from an EMBL/GenBank/DDBJ whole genome shotgun (WGS) entry which is preliminary data.</text>
</comment>
<evidence type="ECO:0000313" key="2">
    <source>
        <dbReference type="EMBL" id="KAL0820642.1"/>
    </source>
</evidence>
<reference evidence="2 3" key="1">
    <citation type="submission" date="2024-06" db="EMBL/GenBank/DDBJ databases">
        <title>A chromosome-level genome assembly of beet webworm, Loxostege sticticalis.</title>
        <authorList>
            <person name="Zhang Y."/>
        </authorList>
    </citation>
    <scope>NUCLEOTIDE SEQUENCE [LARGE SCALE GENOMIC DNA]</scope>
    <source>
        <strain evidence="2">AQ028</strain>
        <tissue evidence="2">Male pupae</tissue>
    </source>
</reference>
<organism evidence="2 3">
    <name type="scientific">Loxostege sticticalis</name>
    <name type="common">Beet webworm moth</name>
    <dbReference type="NCBI Taxonomy" id="481309"/>
    <lineage>
        <taxon>Eukaryota</taxon>
        <taxon>Metazoa</taxon>
        <taxon>Ecdysozoa</taxon>
        <taxon>Arthropoda</taxon>
        <taxon>Hexapoda</taxon>
        <taxon>Insecta</taxon>
        <taxon>Pterygota</taxon>
        <taxon>Neoptera</taxon>
        <taxon>Endopterygota</taxon>
        <taxon>Lepidoptera</taxon>
        <taxon>Glossata</taxon>
        <taxon>Ditrysia</taxon>
        <taxon>Pyraloidea</taxon>
        <taxon>Crambidae</taxon>
        <taxon>Pyraustinae</taxon>
        <taxon>Loxostege</taxon>
    </lineage>
</organism>
<dbReference type="InterPro" id="IPR011333">
    <property type="entry name" value="SKP1/BTB/POZ_sf"/>
</dbReference>
<accession>A0ABD0SLC5</accession>
<dbReference type="SUPFAM" id="SSF54695">
    <property type="entry name" value="POZ domain"/>
    <property type="match status" value="1"/>
</dbReference>
<dbReference type="Pfam" id="PF00651">
    <property type="entry name" value="BTB"/>
    <property type="match status" value="1"/>
</dbReference>
<dbReference type="PROSITE" id="PS50097">
    <property type="entry name" value="BTB"/>
    <property type="match status" value="1"/>
</dbReference>
<dbReference type="Gene3D" id="3.30.710.10">
    <property type="entry name" value="Potassium Channel Kv1.1, Chain A"/>
    <property type="match status" value="1"/>
</dbReference>
<gene>
    <name evidence="2" type="ORF">ABMA28_006477</name>
</gene>
<dbReference type="PANTHER" id="PTHR24410:SF23">
    <property type="entry name" value="BTB DOMAIN-CONTAINING PROTEIN-RELATED"/>
    <property type="match status" value="1"/>
</dbReference>